<keyword evidence="3" id="KW-1185">Reference proteome</keyword>
<evidence type="ECO:0000313" key="2">
    <source>
        <dbReference type="EMBL" id="NYE57019.1"/>
    </source>
</evidence>
<feature type="domain" description="HDOD" evidence="1">
    <location>
        <begin position="1"/>
        <end position="113"/>
    </location>
</feature>
<evidence type="ECO:0000313" key="3">
    <source>
        <dbReference type="Proteomes" id="UP000604066"/>
    </source>
</evidence>
<evidence type="ECO:0000259" key="1">
    <source>
        <dbReference type="PROSITE" id="PS51833"/>
    </source>
</evidence>
<name>A0ABX2R779_9THEO</name>
<dbReference type="InterPro" id="IPR013976">
    <property type="entry name" value="HDOD"/>
</dbReference>
<dbReference type="Proteomes" id="UP000604066">
    <property type="component" value="Unassembled WGS sequence"/>
</dbReference>
<organism evidence="2 3">
    <name type="scientific">Carboxydothermus ferrireducens DSM 11255</name>
    <dbReference type="NCBI Taxonomy" id="1119529"/>
    <lineage>
        <taxon>Bacteria</taxon>
        <taxon>Bacillati</taxon>
        <taxon>Bacillota</taxon>
        <taxon>Clostridia</taxon>
        <taxon>Thermoanaerobacterales</taxon>
        <taxon>Thermoanaerobacteraceae</taxon>
        <taxon>Carboxydothermus</taxon>
    </lineage>
</organism>
<protein>
    <submittedName>
        <fullName evidence="2">EAL and modified HD-GYP domain-containing signal transduction protein</fullName>
    </submittedName>
</protein>
<dbReference type="EMBL" id="JACCBS010000001">
    <property type="protein sequence ID" value="NYE57019.1"/>
    <property type="molecule type" value="Genomic_DNA"/>
</dbReference>
<dbReference type="SUPFAM" id="SSF109604">
    <property type="entry name" value="HD-domain/PDEase-like"/>
    <property type="match status" value="1"/>
</dbReference>
<sequence>MVISDLGKGKSDELLTTSLIRAKFGELLAEKAGLGSRKDEAFLMGMFSLIDVLLQRPLGEILNQLPLAQDLMDALLTGAGQMGDIFQLILAYEKGDWEKMTSITQKLKMNVTAVPDCYLKALAWTNKLRKGMK</sequence>
<gene>
    <name evidence="2" type="ORF">HDG70_000725</name>
</gene>
<proteinExistence type="predicted"/>
<reference evidence="2 3" key="1">
    <citation type="submission" date="2020-07" db="EMBL/GenBank/DDBJ databases">
        <title>Genomic Encyclopedia of Type Strains, Phase III (KMG-III): the genomes of soil and plant-associated and newly described type strains.</title>
        <authorList>
            <person name="Whitman W."/>
        </authorList>
    </citation>
    <scope>NUCLEOTIDE SEQUENCE [LARGE SCALE GENOMIC DNA]</scope>
    <source>
        <strain evidence="2 3">DSM 11255</strain>
    </source>
</reference>
<accession>A0ABX2R779</accession>
<dbReference type="PROSITE" id="PS51833">
    <property type="entry name" value="HDOD"/>
    <property type="match status" value="1"/>
</dbReference>
<comment type="caution">
    <text evidence="2">The sequence shown here is derived from an EMBL/GenBank/DDBJ whole genome shotgun (WGS) entry which is preliminary data.</text>
</comment>